<sequence length="309" mass="34544">MRVRTLADPLIFLGLQKCSSMSMEVLSFKLNLMVPFDVIVLQSPDDSITAKFVSFGSTLTELWVKDKDGVSRNVVLGYDDNATLHGGVNGWDRRNWRLVGKSKTSVTFEHVDKADEGFPGIVTATAAHTVLNGGRLKTVIKATATEKVGFTSSLQFTLHIYWNLDAFQNGSDKIYDHELRLDASKVIDVNEVSIPTGKFIDVESTPFDFRKERKLGDRWKQTIDLCGKGALDISTNQPAAVVYTSFWLNTIRKNDHGGPSLKYDRSSAIAIEQQGHVAAINTPEWGVDQIYGPDREYEWVSEYKFSQVV</sequence>
<keyword evidence="2" id="KW-1185">Reference proteome</keyword>
<dbReference type="EMBL" id="NHTK01001242">
    <property type="protein sequence ID" value="PPR01531.1"/>
    <property type="molecule type" value="Genomic_DNA"/>
</dbReference>
<dbReference type="Proteomes" id="UP000284842">
    <property type="component" value="Unassembled WGS sequence"/>
</dbReference>
<protein>
    <recommendedName>
        <fullName evidence="3">Aldose 1-epimerase</fullName>
    </recommendedName>
</protein>
<dbReference type="SUPFAM" id="SSF74650">
    <property type="entry name" value="Galactose mutarotase-like"/>
    <property type="match status" value="1"/>
</dbReference>
<dbReference type="InParanoid" id="A0A409YEW2"/>
<reference evidence="1 2" key="1">
    <citation type="journal article" date="2018" name="Evol. Lett.">
        <title>Horizontal gene cluster transfer increased hallucinogenic mushroom diversity.</title>
        <authorList>
            <person name="Reynolds H.T."/>
            <person name="Vijayakumar V."/>
            <person name="Gluck-Thaler E."/>
            <person name="Korotkin H.B."/>
            <person name="Matheny P.B."/>
            <person name="Slot J.C."/>
        </authorList>
    </citation>
    <scope>NUCLEOTIDE SEQUENCE [LARGE SCALE GENOMIC DNA]</scope>
    <source>
        <strain evidence="1 2">2629</strain>
    </source>
</reference>
<comment type="caution">
    <text evidence="1">The sequence shown here is derived from an EMBL/GenBank/DDBJ whole genome shotgun (WGS) entry which is preliminary data.</text>
</comment>
<evidence type="ECO:0008006" key="3">
    <source>
        <dbReference type="Google" id="ProtNLM"/>
    </source>
</evidence>
<name>A0A409YEW2_9AGAR</name>
<dbReference type="Gene3D" id="2.70.98.10">
    <property type="match status" value="2"/>
</dbReference>
<evidence type="ECO:0000313" key="2">
    <source>
        <dbReference type="Proteomes" id="UP000284842"/>
    </source>
</evidence>
<evidence type="ECO:0000313" key="1">
    <source>
        <dbReference type="EMBL" id="PPR01531.1"/>
    </source>
</evidence>
<gene>
    <name evidence="1" type="ORF">CVT24_001843</name>
</gene>
<dbReference type="OrthoDB" id="274691at2759"/>
<dbReference type="GO" id="GO:0006006">
    <property type="term" value="P:glucose metabolic process"/>
    <property type="evidence" value="ECO:0007669"/>
    <property type="project" value="TreeGrafter"/>
</dbReference>
<dbReference type="GO" id="GO:0033499">
    <property type="term" value="P:galactose catabolic process via UDP-galactose, Leloir pathway"/>
    <property type="evidence" value="ECO:0007669"/>
    <property type="project" value="TreeGrafter"/>
</dbReference>
<dbReference type="InterPro" id="IPR014718">
    <property type="entry name" value="GH-type_carb-bd"/>
</dbReference>
<dbReference type="STRING" id="181874.A0A409YEW2"/>
<dbReference type="InterPro" id="IPR011013">
    <property type="entry name" value="Gal_mutarotase_sf_dom"/>
</dbReference>
<dbReference type="GO" id="GO:0004034">
    <property type="term" value="F:aldose 1-epimerase activity"/>
    <property type="evidence" value="ECO:0007669"/>
    <property type="project" value="TreeGrafter"/>
</dbReference>
<accession>A0A409YEW2</accession>
<dbReference type="PANTHER" id="PTHR10091:SF6">
    <property type="entry name" value="1-EPIMERASE, PUTATIVE (AFU_ORTHOLOGUE AFUA_3G13240)-RELATED"/>
    <property type="match status" value="1"/>
</dbReference>
<organism evidence="1 2">
    <name type="scientific">Panaeolus cyanescens</name>
    <dbReference type="NCBI Taxonomy" id="181874"/>
    <lineage>
        <taxon>Eukaryota</taxon>
        <taxon>Fungi</taxon>
        <taxon>Dikarya</taxon>
        <taxon>Basidiomycota</taxon>
        <taxon>Agaricomycotina</taxon>
        <taxon>Agaricomycetes</taxon>
        <taxon>Agaricomycetidae</taxon>
        <taxon>Agaricales</taxon>
        <taxon>Agaricineae</taxon>
        <taxon>Galeropsidaceae</taxon>
        <taxon>Panaeolus</taxon>
    </lineage>
</organism>
<proteinExistence type="predicted"/>
<dbReference type="PANTHER" id="PTHR10091">
    <property type="entry name" value="ALDOSE-1-EPIMERASE"/>
    <property type="match status" value="1"/>
</dbReference>
<dbReference type="AlphaFoldDB" id="A0A409YEW2"/>
<dbReference type="InterPro" id="IPR008183">
    <property type="entry name" value="Aldose_1/G6P_1-epimerase"/>
</dbReference>
<dbReference type="Pfam" id="PF01263">
    <property type="entry name" value="Aldose_epim"/>
    <property type="match status" value="1"/>
</dbReference>
<dbReference type="GO" id="GO:0030246">
    <property type="term" value="F:carbohydrate binding"/>
    <property type="evidence" value="ECO:0007669"/>
    <property type="project" value="InterPro"/>
</dbReference>